<proteinExistence type="predicted"/>
<organism evidence="1">
    <name type="scientific">Marseillevirus LCMAC202</name>
    <dbReference type="NCBI Taxonomy" id="2506606"/>
    <lineage>
        <taxon>Viruses</taxon>
        <taxon>Varidnaviria</taxon>
        <taxon>Bamfordvirae</taxon>
        <taxon>Nucleocytoviricota</taxon>
        <taxon>Megaviricetes</taxon>
        <taxon>Pimascovirales</taxon>
        <taxon>Pimascovirales incertae sedis</taxon>
        <taxon>Marseilleviridae</taxon>
    </lineage>
</organism>
<gene>
    <name evidence="1" type="ORF">LCMAC202_01000</name>
</gene>
<name>A0A481YYZ2_9VIRU</name>
<accession>A0A481YYZ2</accession>
<protein>
    <submittedName>
        <fullName evidence="1">Uncharacterized protein</fullName>
    </submittedName>
</protein>
<dbReference type="EMBL" id="MK500369">
    <property type="protein sequence ID" value="QBK87764.1"/>
    <property type="molecule type" value="Genomic_DNA"/>
</dbReference>
<evidence type="ECO:0000313" key="1">
    <source>
        <dbReference type="EMBL" id="QBK87764.1"/>
    </source>
</evidence>
<sequence length="59" mass="6534">MNYQMNNMLPSLSGATATNAPVRMFSPLAIYAMAEVDIHCQTLVLHNSWSALEGDFFVL</sequence>
<reference evidence="1" key="1">
    <citation type="journal article" date="2019" name="MBio">
        <title>Virus Genomes from Deep Sea Sediments Expand the Ocean Megavirome and Support Independent Origins of Viral Gigantism.</title>
        <authorList>
            <person name="Backstrom D."/>
            <person name="Yutin N."/>
            <person name="Jorgensen S.L."/>
            <person name="Dharamshi J."/>
            <person name="Homa F."/>
            <person name="Zaremba-Niedwiedzka K."/>
            <person name="Spang A."/>
            <person name="Wolf Y.I."/>
            <person name="Koonin E.V."/>
            <person name="Ettema T.J."/>
        </authorList>
    </citation>
    <scope>NUCLEOTIDE SEQUENCE</scope>
</reference>